<dbReference type="AlphaFoldDB" id="A0A1T5FZT9"/>
<dbReference type="RefSeq" id="WP_082216120.1">
    <property type="nucleotide sequence ID" value="NZ_FUZA01000004.1"/>
</dbReference>
<evidence type="ECO:0000256" key="1">
    <source>
        <dbReference type="SAM" id="SignalP"/>
    </source>
</evidence>
<dbReference type="Proteomes" id="UP000190897">
    <property type="component" value="Unassembled WGS sequence"/>
</dbReference>
<dbReference type="Pfam" id="PF11138">
    <property type="entry name" value="DUF2911"/>
    <property type="match status" value="1"/>
</dbReference>
<evidence type="ECO:0000313" key="3">
    <source>
        <dbReference type="Proteomes" id="UP000190897"/>
    </source>
</evidence>
<dbReference type="STRING" id="651661.SAMN05660293_03630"/>
<feature type="chain" id="PRO_5013386993" description="DUF2911 domain-containing protein" evidence="1">
    <location>
        <begin position="21"/>
        <end position="184"/>
    </location>
</feature>
<keyword evidence="1" id="KW-0732">Signal</keyword>
<organism evidence="2 3">
    <name type="scientific">Dyadobacter psychrophilus</name>
    <dbReference type="NCBI Taxonomy" id="651661"/>
    <lineage>
        <taxon>Bacteria</taxon>
        <taxon>Pseudomonadati</taxon>
        <taxon>Bacteroidota</taxon>
        <taxon>Cytophagia</taxon>
        <taxon>Cytophagales</taxon>
        <taxon>Spirosomataceae</taxon>
        <taxon>Dyadobacter</taxon>
    </lineage>
</organism>
<gene>
    <name evidence="2" type="ORF">SAMN05660293_03630</name>
</gene>
<proteinExistence type="predicted"/>
<sequence length="184" mass="20829">MKRTLLLSLTLFLIAFAAQAQKFRPLDKSPRDIAYFPDHFAHDRKDGEKALVKVSYSRPYLKGREAFGKLEPYGKVWRTGADESTEIKFYQDATFGGKKVKAGTYSLFSIPGEKEWTVILSSDLDYWGAYKYKEANDVLRVTVPVKNAEAPIENFSIVFEKVSDTSAKMFMGWASSVVEVPVSF</sequence>
<name>A0A1T5FZT9_9BACT</name>
<dbReference type="InterPro" id="IPR021314">
    <property type="entry name" value="DUF2911"/>
</dbReference>
<dbReference type="OrthoDB" id="195456at2"/>
<reference evidence="3" key="1">
    <citation type="submission" date="2017-02" db="EMBL/GenBank/DDBJ databases">
        <authorList>
            <person name="Varghese N."/>
            <person name="Submissions S."/>
        </authorList>
    </citation>
    <scope>NUCLEOTIDE SEQUENCE [LARGE SCALE GENOMIC DNA]</scope>
    <source>
        <strain evidence="3">DSM 22270</strain>
    </source>
</reference>
<feature type="signal peptide" evidence="1">
    <location>
        <begin position="1"/>
        <end position="20"/>
    </location>
</feature>
<protein>
    <recommendedName>
        <fullName evidence="4">DUF2911 domain-containing protein</fullName>
    </recommendedName>
</protein>
<evidence type="ECO:0008006" key="4">
    <source>
        <dbReference type="Google" id="ProtNLM"/>
    </source>
</evidence>
<keyword evidence="3" id="KW-1185">Reference proteome</keyword>
<evidence type="ECO:0000313" key="2">
    <source>
        <dbReference type="EMBL" id="SKC01587.1"/>
    </source>
</evidence>
<accession>A0A1T5FZT9</accession>
<dbReference type="EMBL" id="FUZA01000004">
    <property type="protein sequence ID" value="SKC01587.1"/>
    <property type="molecule type" value="Genomic_DNA"/>
</dbReference>